<dbReference type="EMBL" id="MTKS01000203">
    <property type="protein sequence ID" value="RWX51129.1"/>
    <property type="molecule type" value="Genomic_DNA"/>
</dbReference>
<comment type="caution">
    <text evidence="5">The sequence shown here is derived from an EMBL/GenBank/DDBJ whole genome shotgun (WGS) entry which is preliminary data.</text>
</comment>
<dbReference type="Pfam" id="PF16326">
    <property type="entry name" value="ABC_tran_CTD"/>
    <property type="match status" value="1"/>
</dbReference>
<evidence type="ECO:0000313" key="6">
    <source>
        <dbReference type="Proteomes" id="UP000288892"/>
    </source>
</evidence>
<dbReference type="InterPro" id="IPR037118">
    <property type="entry name" value="Val-tRNA_synth_C_sf"/>
</dbReference>
<dbReference type="Pfam" id="PF00005">
    <property type="entry name" value="ABC_tran"/>
    <property type="match status" value="2"/>
</dbReference>
<dbReference type="SUPFAM" id="SSF52540">
    <property type="entry name" value="P-loop containing nucleoside triphosphate hydrolases"/>
    <property type="match status" value="2"/>
</dbReference>
<dbReference type="InterPro" id="IPR032781">
    <property type="entry name" value="ABC_tran_Xtn"/>
</dbReference>
<dbReference type="GO" id="GO:0005524">
    <property type="term" value="F:ATP binding"/>
    <property type="evidence" value="ECO:0007669"/>
    <property type="project" value="UniProtKB-KW"/>
</dbReference>
<dbReference type="InterPro" id="IPR003593">
    <property type="entry name" value="AAA+_ATPase"/>
</dbReference>
<keyword evidence="6" id="KW-1185">Reference proteome</keyword>
<evidence type="ECO:0000256" key="2">
    <source>
        <dbReference type="ARBA" id="ARBA00022840"/>
    </source>
</evidence>
<evidence type="ECO:0000259" key="4">
    <source>
        <dbReference type="PROSITE" id="PS50893"/>
    </source>
</evidence>
<proteinExistence type="predicted"/>
<dbReference type="PANTHER" id="PTHR42855">
    <property type="entry name" value="ABC TRANSPORTER ATP-BINDING SUBUNIT"/>
    <property type="match status" value="1"/>
</dbReference>
<reference evidence="5 6" key="1">
    <citation type="submission" date="2017-01" db="EMBL/GenBank/DDBJ databases">
        <title>The cable genome- insights into the physiology and evolution of filamentous bacteria capable of sulfide oxidation via long distance electron transfer.</title>
        <authorList>
            <person name="Schreiber L."/>
            <person name="Bjerg J.T."/>
            <person name="Boggild A."/>
            <person name="Van De Vossenberg J."/>
            <person name="Meysman F."/>
            <person name="Nielsen L.P."/>
            <person name="Schramm A."/>
            <person name="Kjeldsen K.U."/>
        </authorList>
    </citation>
    <scope>NUCLEOTIDE SEQUENCE [LARGE SCALE GENOMIC DNA]</scope>
    <source>
        <strain evidence="5">A5</strain>
    </source>
</reference>
<keyword evidence="3" id="KW-0175">Coiled coil</keyword>
<dbReference type="GO" id="GO:0003677">
    <property type="term" value="F:DNA binding"/>
    <property type="evidence" value="ECO:0007669"/>
    <property type="project" value="InterPro"/>
</dbReference>
<feature type="coiled-coil region" evidence="3">
    <location>
        <begin position="521"/>
        <end position="573"/>
    </location>
</feature>
<dbReference type="InterPro" id="IPR051309">
    <property type="entry name" value="ABCF_ATPase"/>
</dbReference>
<evidence type="ECO:0000313" key="5">
    <source>
        <dbReference type="EMBL" id="RWX51129.1"/>
    </source>
</evidence>
<protein>
    <submittedName>
        <fullName evidence="5">ATP-binding cassette, subfamily F, uup</fullName>
    </submittedName>
</protein>
<dbReference type="InterPro" id="IPR017871">
    <property type="entry name" value="ABC_transporter-like_CS"/>
</dbReference>
<feature type="domain" description="ABC transporter" evidence="4">
    <location>
        <begin position="298"/>
        <end position="542"/>
    </location>
</feature>
<dbReference type="Pfam" id="PF12848">
    <property type="entry name" value="ABC_tran_Xtn"/>
    <property type="match status" value="1"/>
</dbReference>
<dbReference type="GO" id="GO:0016887">
    <property type="term" value="F:ATP hydrolysis activity"/>
    <property type="evidence" value="ECO:0007669"/>
    <property type="project" value="InterPro"/>
</dbReference>
<dbReference type="Proteomes" id="UP000288892">
    <property type="component" value="Unassembled WGS sequence"/>
</dbReference>
<dbReference type="InterPro" id="IPR032524">
    <property type="entry name" value="ABC_tran_C"/>
</dbReference>
<keyword evidence="1" id="KW-0547">Nucleotide-binding</keyword>
<dbReference type="PANTHER" id="PTHR42855:SF1">
    <property type="entry name" value="ABC TRANSPORTER DOMAIN-CONTAINING PROTEIN"/>
    <property type="match status" value="1"/>
</dbReference>
<dbReference type="AlphaFoldDB" id="A0A444JDF5"/>
<dbReference type="PROSITE" id="PS00211">
    <property type="entry name" value="ABC_TRANSPORTER_1"/>
    <property type="match status" value="2"/>
</dbReference>
<accession>A0A444JDF5</accession>
<dbReference type="InterPro" id="IPR003439">
    <property type="entry name" value="ABC_transporter-like_ATP-bd"/>
</dbReference>
<keyword evidence="2 5" id="KW-0067">ATP-binding</keyword>
<dbReference type="PROSITE" id="PS50893">
    <property type="entry name" value="ABC_TRANSPORTER_2"/>
    <property type="match status" value="2"/>
</dbReference>
<dbReference type="Gene3D" id="1.10.287.380">
    <property type="entry name" value="Valyl-tRNA synthetase, C-terminal domain"/>
    <property type="match status" value="1"/>
</dbReference>
<name>A0A444JDF5_9BACT</name>
<dbReference type="SMART" id="SM00382">
    <property type="entry name" value="AAA"/>
    <property type="match status" value="2"/>
</dbReference>
<evidence type="ECO:0000256" key="3">
    <source>
        <dbReference type="SAM" id="Coils"/>
    </source>
</evidence>
<gene>
    <name evidence="5" type="ORF">VU01_12033</name>
</gene>
<feature type="domain" description="ABC transporter" evidence="4">
    <location>
        <begin position="5"/>
        <end position="229"/>
    </location>
</feature>
<evidence type="ECO:0000256" key="1">
    <source>
        <dbReference type="ARBA" id="ARBA00022741"/>
    </source>
</evidence>
<dbReference type="Gene3D" id="3.40.50.300">
    <property type="entry name" value="P-loop containing nucleotide triphosphate hydrolases"/>
    <property type="match status" value="2"/>
</dbReference>
<dbReference type="InterPro" id="IPR027417">
    <property type="entry name" value="P-loop_NTPase"/>
</dbReference>
<dbReference type="CDD" id="cd03221">
    <property type="entry name" value="ABCF_EF-3"/>
    <property type="match status" value="2"/>
</dbReference>
<organism evidence="5 6">
    <name type="scientific">Candidatus Electrothrix marina</name>
    <dbReference type="NCBI Taxonomy" id="1859130"/>
    <lineage>
        <taxon>Bacteria</taxon>
        <taxon>Pseudomonadati</taxon>
        <taxon>Thermodesulfobacteriota</taxon>
        <taxon>Desulfobulbia</taxon>
        <taxon>Desulfobulbales</taxon>
        <taxon>Desulfobulbaceae</taxon>
        <taxon>Candidatus Electrothrix</taxon>
    </lineage>
</organism>
<sequence length="617" mass="68780">MSNLLSCRDLSKAFGAQTLFSSVDVVLAKGDRVGLIGPNGSGKSTLLKILAGLIEADNGEIFRQRHVRVSYLAQSDVFDEEKSCADNLYAAVAALHIEEVEQYNRVHSLLSRAEFPDPDSPVGLLSGGWRKRLAICRALVVHPDVLVMDEPTNHLDIEGILWLEKLLKASLPESPDAYLMVSHDRRFLENTVSRIVELSAAYPEGTLQVNGNYSAFLEKRELFLEQQQEQEERLANKVRRENEWLSRGPKARATKAKSRKDAAYRLQDELSVVKQRNRVGTAVDISFDGTDRKTRQLLVAAGISKGFEGRSLFSDLDLTLSPGTRLGLLGRNGCGKSTLMQILAAAGSDDESSGLQPDSGTVTTADNLRIISFDQRREQLDQEQTLRRALAPDGDSVVYQDRSIHVASWAQRFLFRTDQLETPVSRLSGGEQARILIASLMRQPADILLLDEPTNDLDIPSLNVLEQSLNEFAGALVLVTHDRFMLDRICDQVLGFDGQGNASLFADYGQWLATLDGGGKAEEEKKQRKKKNATKAAAQKTVKKLSYMDQREYDQMEKKILEAESRQEELETEIQTPETAADPAKLAECCEELELVQQEIVDLYSRWEKLEALRNGD</sequence>